<proteinExistence type="predicted"/>
<protein>
    <recommendedName>
        <fullName evidence="3">DegT/DnrJ/EryC1/StrS aminotransferase</fullName>
    </recommendedName>
</protein>
<evidence type="ECO:0000313" key="1">
    <source>
        <dbReference type="EMBL" id="ACV24012.1"/>
    </source>
</evidence>
<dbReference type="AlphaFoldDB" id="C7P630"/>
<dbReference type="eggNOG" id="arCOG00116">
    <property type="taxonomic scope" value="Archaea"/>
</dbReference>
<keyword evidence="2" id="KW-1185">Reference proteome</keyword>
<reference evidence="1" key="1">
    <citation type="submission" date="2009-08" db="EMBL/GenBank/DDBJ databases">
        <title>Complete sequence of chromosome of Methanocaldococcus fervens AG86.</title>
        <authorList>
            <consortium name="US DOE Joint Genome Institute"/>
            <person name="Lucas S."/>
            <person name="Copeland A."/>
            <person name="Lapidus A."/>
            <person name="Glavina del Rio T."/>
            <person name="Tice H."/>
            <person name="Bruce D."/>
            <person name="Goodwin L."/>
            <person name="Pitluck S."/>
            <person name="Chertkov O."/>
            <person name="Detter J.C."/>
            <person name="Han C."/>
            <person name="Tapia R."/>
            <person name="Larimer F."/>
            <person name="Land M."/>
            <person name="Hauser L."/>
            <person name="Kyrpides N."/>
            <person name="Ovchinnikova G."/>
            <person name="Lupa-Sieprawska M."/>
            <person name="Whitman W.B."/>
        </authorList>
    </citation>
    <scope>NUCLEOTIDE SEQUENCE [LARGE SCALE GENOMIC DNA]</scope>
    <source>
        <strain evidence="1">AG86</strain>
    </source>
</reference>
<dbReference type="OrthoDB" id="82426at2157"/>
<dbReference type="KEGG" id="mfe:Mefer_0173"/>
<dbReference type="Gene3D" id="3.40.640.10">
    <property type="entry name" value="Type I PLP-dependent aspartate aminotransferase-like (Major domain)"/>
    <property type="match status" value="1"/>
</dbReference>
<dbReference type="GeneID" id="8364835"/>
<name>C7P630_METFA</name>
<dbReference type="EMBL" id="CP001696">
    <property type="protein sequence ID" value="ACV24012.1"/>
    <property type="molecule type" value="Genomic_DNA"/>
</dbReference>
<dbReference type="RefSeq" id="WP_015790752.1">
    <property type="nucleotide sequence ID" value="NC_013156.1"/>
</dbReference>
<dbReference type="Proteomes" id="UP000001495">
    <property type="component" value="Chromosome"/>
</dbReference>
<gene>
    <name evidence="1" type="ordered locus">Mefer_0173</name>
</gene>
<dbReference type="HOGENOM" id="CLU_893144_0_0_2"/>
<accession>C7P630</accession>
<dbReference type="InterPro" id="IPR015424">
    <property type="entry name" value="PyrdxlP-dep_Trfase"/>
</dbReference>
<organism evidence="1 2">
    <name type="scientific">Methanocaldococcus fervens (strain DSM 4213 / JCM 15782 / AG86)</name>
    <name type="common">Methanococcus fervens</name>
    <dbReference type="NCBI Taxonomy" id="573064"/>
    <lineage>
        <taxon>Archaea</taxon>
        <taxon>Methanobacteriati</taxon>
        <taxon>Methanobacteriota</taxon>
        <taxon>Methanomada group</taxon>
        <taxon>Methanococci</taxon>
        <taxon>Methanococcales</taxon>
        <taxon>Methanocaldococcaceae</taxon>
        <taxon>Methanocaldococcus</taxon>
    </lineage>
</organism>
<evidence type="ECO:0008006" key="3">
    <source>
        <dbReference type="Google" id="ProtNLM"/>
    </source>
</evidence>
<evidence type="ECO:0000313" key="2">
    <source>
        <dbReference type="Proteomes" id="UP000001495"/>
    </source>
</evidence>
<dbReference type="InterPro" id="IPR015421">
    <property type="entry name" value="PyrdxlP-dep_Trfase_major"/>
</dbReference>
<sequence length="311" mass="35213">MILKHRRPNIYGLINKEGDKGEVEAIINDLLNREYTITFLPSGSSAVFLAMWIAKSYSDNIFIPNMGGWQGFLKFPKVLNLKTKMIETNLGIIDIEKLDNIKENSSIILTSLAGYLSPQPLKEIKKLCEEKEVLFIEDISGKIGGDCGYGDIVICSTGSPKILNCEYGGFLGISREVEDKLRNILNDFKIVAKTYKTINYFGLLKEELLNAKKTYKKYVTANKMIKKEIEKAYFKEDEGISIFIECDNPKEVSKKINNLIKLDNKKSITTICPNYDRILKNGVVFETKKIDVSELNKEVIDEIIAILSSIL</sequence>
<dbReference type="SUPFAM" id="SSF53383">
    <property type="entry name" value="PLP-dependent transferases"/>
    <property type="match status" value="1"/>
</dbReference>